<keyword evidence="3" id="KW-1185">Reference proteome</keyword>
<dbReference type="InterPro" id="IPR027267">
    <property type="entry name" value="AH/BAR_dom_sf"/>
</dbReference>
<dbReference type="EMBL" id="DS113378">
    <property type="protein sequence ID" value="EAY08434.1"/>
    <property type="molecule type" value="Genomic_DNA"/>
</dbReference>
<sequence length="428" mass="49361">MTVKKGHTPLDYEAAFADINVAVSTNIEIMDTILNTLDQFNKSYQQLQAEMQKQTINAPKPIKKNIEKKSIFKKTRSSYMEIVPGTKLNELLDQIFAAIMDSGYLSMFTKGTEEFFIPKIAEIKNQYEKNVNNIKSTYGKSLETLKQHQKTYSEKLDTFYKNCQKLEELYDAQKVDKSEANVEAYENMVETVTQLHKQLDDCLEKYNSERWQFNEEADTSLVIWEEAEIARQKKLTNLISDFARVFLQISSEAKEFASGLRELIGKFDYQLDIPHLDTSVADSTDKFMKFVEYEAPKIPVDISEFIPTHEFFSDELGTYEDTLIKDFEGDITIKKGESVTVNYTEKDFYIVTVNSTGACAELPFEYLANQPMHGRSIWKVIKKYKMGDYPVEENTIVAVSEIKDYMAFCTLPTNKKGEIPLQNLERVN</sequence>
<evidence type="ECO:0000313" key="3">
    <source>
        <dbReference type="Proteomes" id="UP000001542"/>
    </source>
</evidence>
<dbReference type="VEuPathDB" id="TrichDB:TVAG_354930"/>
<reference evidence="2" key="1">
    <citation type="submission" date="2006-10" db="EMBL/GenBank/DDBJ databases">
        <authorList>
            <person name="Amadeo P."/>
            <person name="Zhao Q."/>
            <person name="Wortman J."/>
            <person name="Fraser-Liggett C."/>
            <person name="Carlton J."/>
        </authorList>
    </citation>
    <scope>NUCLEOTIDE SEQUENCE</scope>
    <source>
        <strain evidence="2">G3</strain>
    </source>
</reference>
<protein>
    <recommendedName>
        <fullName evidence="4">SH3 domain containing protein</fullName>
    </recommendedName>
</protein>
<organism evidence="2 3">
    <name type="scientific">Trichomonas vaginalis (strain ATCC PRA-98 / G3)</name>
    <dbReference type="NCBI Taxonomy" id="412133"/>
    <lineage>
        <taxon>Eukaryota</taxon>
        <taxon>Metamonada</taxon>
        <taxon>Parabasalia</taxon>
        <taxon>Trichomonadida</taxon>
        <taxon>Trichomonadidae</taxon>
        <taxon>Trichomonas</taxon>
    </lineage>
</organism>
<dbReference type="AlphaFoldDB" id="A2EFX8"/>
<reference evidence="2" key="2">
    <citation type="journal article" date="2007" name="Science">
        <title>Draft genome sequence of the sexually transmitted pathogen Trichomonas vaginalis.</title>
        <authorList>
            <person name="Carlton J.M."/>
            <person name="Hirt R.P."/>
            <person name="Silva J.C."/>
            <person name="Delcher A.L."/>
            <person name="Schatz M."/>
            <person name="Zhao Q."/>
            <person name="Wortman J.R."/>
            <person name="Bidwell S.L."/>
            <person name="Alsmark U.C.M."/>
            <person name="Besteiro S."/>
            <person name="Sicheritz-Ponten T."/>
            <person name="Noel C.J."/>
            <person name="Dacks J.B."/>
            <person name="Foster P.G."/>
            <person name="Simillion C."/>
            <person name="Van de Peer Y."/>
            <person name="Miranda-Saavedra D."/>
            <person name="Barton G.J."/>
            <person name="Westrop G.D."/>
            <person name="Mueller S."/>
            <person name="Dessi D."/>
            <person name="Fiori P.L."/>
            <person name="Ren Q."/>
            <person name="Paulsen I."/>
            <person name="Zhang H."/>
            <person name="Bastida-Corcuera F.D."/>
            <person name="Simoes-Barbosa A."/>
            <person name="Brown M.T."/>
            <person name="Hayes R.D."/>
            <person name="Mukherjee M."/>
            <person name="Okumura C.Y."/>
            <person name="Schneider R."/>
            <person name="Smith A.J."/>
            <person name="Vanacova S."/>
            <person name="Villalvazo M."/>
            <person name="Haas B.J."/>
            <person name="Pertea M."/>
            <person name="Feldblyum T.V."/>
            <person name="Utterback T.R."/>
            <person name="Shu C.L."/>
            <person name="Osoegawa K."/>
            <person name="de Jong P.J."/>
            <person name="Hrdy I."/>
            <person name="Horvathova L."/>
            <person name="Zubacova Z."/>
            <person name="Dolezal P."/>
            <person name="Malik S.B."/>
            <person name="Logsdon J.M. Jr."/>
            <person name="Henze K."/>
            <person name="Gupta A."/>
            <person name="Wang C.C."/>
            <person name="Dunne R.L."/>
            <person name="Upcroft J.A."/>
            <person name="Upcroft P."/>
            <person name="White O."/>
            <person name="Salzberg S.L."/>
            <person name="Tang P."/>
            <person name="Chiu C.-H."/>
            <person name="Lee Y.-S."/>
            <person name="Embley T.M."/>
            <person name="Coombs G.H."/>
            <person name="Mottram J.C."/>
            <person name="Tachezy J."/>
            <person name="Fraser-Liggett C.M."/>
            <person name="Johnson P.J."/>
        </authorList>
    </citation>
    <scope>NUCLEOTIDE SEQUENCE [LARGE SCALE GENOMIC DNA]</scope>
    <source>
        <strain evidence="2">G3</strain>
    </source>
</reference>
<dbReference type="SMR" id="A2EFX8"/>
<dbReference type="Proteomes" id="UP000001542">
    <property type="component" value="Unassembled WGS sequence"/>
</dbReference>
<dbReference type="Gene3D" id="1.20.1270.60">
    <property type="entry name" value="Arfaptin homology (AH) domain/BAR domain"/>
    <property type="match status" value="1"/>
</dbReference>
<gene>
    <name evidence="2" type="ORF">TVAG_354930</name>
</gene>
<evidence type="ECO:0000313" key="2">
    <source>
        <dbReference type="EMBL" id="EAY08434.1"/>
    </source>
</evidence>
<accession>A2EFX8</accession>
<proteinExistence type="predicted"/>
<evidence type="ECO:0000256" key="1">
    <source>
        <dbReference type="SAM" id="Coils"/>
    </source>
</evidence>
<evidence type="ECO:0008006" key="4">
    <source>
        <dbReference type="Google" id="ProtNLM"/>
    </source>
</evidence>
<dbReference type="VEuPathDB" id="TrichDB:TVAGG3_0516080"/>
<feature type="coiled-coil region" evidence="1">
    <location>
        <begin position="30"/>
        <end position="57"/>
    </location>
</feature>
<dbReference type="InParanoid" id="A2EFX8"/>
<dbReference type="SUPFAM" id="SSF103657">
    <property type="entry name" value="BAR/IMD domain-like"/>
    <property type="match status" value="1"/>
</dbReference>
<name>A2EFX8_TRIV3</name>
<dbReference type="KEGG" id="tva:4766333"/>
<keyword evidence="1" id="KW-0175">Coiled coil</keyword>
<dbReference type="RefSeq" id="XP_001320657.1">
    <property type="nucleotide sequence ID" value="XM_001320622.1"/>
</dbReference>
<feature type="coiled-coil region" evidence="1">
    <location>
        <begin position="163"/>
        <end position="195"/>
    </location>
</feature>